<feature type="compositionally biased region" description="Basic and acidic residues" evidence="1">
    <location>
        <begin position="79"/>
        <end position="92"/>
    </location>
</feature>
<evidence type="ECO:0008006" key="4">
    <source>
        <dbReference type="Google" id="ProtNLM"/>
    </source>
</evidence>
<accession>A0AAU9D101</accession>
<evidence type="ECO:0000256" key="1">
    <source>
        <dbReference type="SAM" id="MobiDB-lite"/>
    </source>
</evidence>
<dbReference type="InterPro" id="IPR035069">
    <property type="entry name" value="TTHA1013/TTHA0281-like"/>
</dbReference>
<dbReference type="Proteomes" id="UP001321450">
    <property type="component" value="Plasmid IN45P"/>
</dbReference>
<sequence>MQRNVMEIDGYQAVISYDPELGMFRGEFVDLNGGADFYARDVEGLRCEGEVSLKVFLEMCREKGIEPRGSFSGSSNVKSVREALEEKVSRAE</sequence>
<evidence type="ECO:0000313" key="3">
    <source>
        <dbReference type="Proteomes" id="UP001321450"/>
    </source>
</evidence>
<name>A0AAU9D101_9GAMM</name>
<protein>
    <recommendedName>
        <fullName evidence="4">Type II toxin-antitoxin system HicB family antitoxin</fullName>
    </recommendedName>
</protein>
<dbReference type="SUPFAM" id="SSF143100">
    <property type="entry name" value="TTHA1013/TTHA0281-like"/>
    <property type="match status" value="1"/>
</dbReference>
<geneLocation type="plasmid" evidence="2 3">
    <name>IN45P</name>
</geneLocation>
<reference evidence="3" key="1">
    <citation type="journal article" date="2024" name="Int. J. Syst. Evol. Microbiol.">
        <title>Methylomarinovum tepidoasis sp. nov., a moderately thermophilic methanotroph of the family Methylothermaceae isolated from a deep-sea hydrothermal field.</title>
        <authorList>
            <person name="Hirayama H."/>
            <person name="Takaki Y."/>
            <person name="Abe M."/>
            <person name="Miyazaki M."/>
            <person name="Uematsu K."/>
            <person name="Matsui Y."/>
            <person name="Takai K."/>
        </authorList>
    </citation>
    <scope>NUCLEOTIDE SEQUENCE [LARGE SCALE GENOMIC DNA]</scope>
    <source>
        <strain evidence="3">IN45</strain>
        <plasmid evidence="3">IN45P</plasmid>
    </source>
</reference>
<dbReference type="KEGG" id="meiy:MIN45_PP13"/>
<gene>
    <name evidence="2" type="ORF">MIN45_PP13</name>
</gene>
<evidence type="ECO:0000313" key="2">
    <source>
        <dbReference type="EMBL" id="BCX89999.1"/>
    </source>
</evidence>
<keyword evidence="2" id="KW-0614">Plasmid</keyword>
<organism evidence="2 3">
    <name type="scientific">Methylomarinovum tepidoasis</name>
    <dbReference type="NCBI Taxonomy" id="2840183"/>
    <lineage>
        <taxon>Bacteria</taxon>
        <taxon>Pseudomonadati</taxon>
        <taxon>Pseudomonadota</taxon>
        <taxon>Gammaproteobacteria</taxon>
        <taxon>Methylococcales</taxon>
        <taxon>Methylothermaceae</taxon>
        <taxon>Methylomarinovum</taxon>
    </lineage>
</organism>
<keyword evidence="3" id="KW-1185">Reference proteome</keyword>
<dbReference type="AlphaFoldDB" id="A0AAU9D101"/>
<proteinExistence type="predicted"/>
<dbReference type="RefSeq" id="WP_337250378.1">
    <property type="nucleotide sequence ID" value="NZ_AP024719.1"/>
</dbReference>
<dbReference type="EMBL" id="AP024719">
    <property type="protein sequence ID" value="BCX89999.1"/>
    <property type="molecule type" value="Genomic_DNA"/>
</dbReference>
<feature type="region of interest" description="Disordered" evidence="1">
    <location>
        <begin position="68"/>
        <end position="92"/>
    </location>
</feature>